<sequence length="461" mass="49978">MRLQHITILAAVAAVTVANPHAYVHRHAYGAAKRDSRPDHVVYVPAATETEIVYVLDGHSISEEEVRQGIANGTLMWGEDGNLSTSIISPVFLTTPPSVPDRHAQSAEASSGPKLQESKSWELAPPAETPSSNPTPHPSPNPSMVHQQDTSSKAWADLVDKNGHCSSCDKEFPNGKIPCSEFPYGYGALPLAHEGLGGWSGIQDPQYRGVDGFDDIYTVRKGSCNDGSCCTAGNFCSYGCPNPYLKLSFPKKQGRTGQSVGGLYCNEHNYLEMAEGSIGKTLCGKGSTSMTIKVENKLSKSVSFCRTDYPGTESMTFPLTLGPGETGFLANPDQAKYYFWQGKATSAQYYVNKQGVPESEACTWGETMKGKGNWAPTIFGTSWDDINMNRGYSSLSQNLDCKQERLDYDITFTGDGVISPCRYKSSTNQYCQADTCFDDKDRGCTASTNLGGTLIIILSDD</sequence>
<evidence type="ECO:0000256" key="4">
    <source>
        <dbReference type="ARBA" id="ARBA00022525"/>
    </source>
</evidence>
<dbReference type="AlphaFoldDB" id="A0A9P4GQC6"/>
<comment type="similarity">
    <text evidence="2">Belongs to the SUN family.</text>
</comment>
<evidence type="ECO:0000313" key="14">
    <source>
        <dbReference type="Proteomes" id="UP000800039"/>
    </source>
</evidence>
<dbReference type="EMBL" id="ML976615">
    <property type="protein sequence ID" value="KAF1849399.1"/>
    <property type="molecule type" value="Genomic_DNA"/>
</dbReference>
<evidence type="ECO:0000256" key="3">
    <source>
        <dbReference type="ARBA" id="ARBA00022512"/>
    </source>
</evidence>
<evidence type="ECO:0000256" key="9">
    <source>
        <dbReference type="ARBA" id="ARBA00023316"/>
    </source>
</evidence>
<dbReference type="GO" id="GO:0016798">
    <property type="term" value="F:hydrolase activity, acting on glycosyl bonds"/>
    <property type="evidence" value="ECO:0007669"/>
    <property type="project" value="UniProtKB-KW"/>
</dbReference>
<organism evidence="13 14">
    <name type="scientific">Cucurbitaria berberidis CBS 394.84</name>
    <dbReference type="NCBI Taxonomy" id="1168544"/>
    <lineage>
        <taxon>Eukaryota</taxon>
        <taxon>Fungi</taxon>
        <taxon>Dikarya</taxon>
        <taxon>Ascomycota</taxon>
        <taxon>Pezizomycotina</taxon>
        <taxon>Dothideomycetes</taxon>
        <taxon>Pleosporomycetidae</taxon>
        <taxon>Pleosporales</taxon>
        <taxon>Pleosporineae</taxon>
        <taxon>Cucurbitariaceae</taxon>
        <taxon>Cucurbitaria</taxon>
    </lineage>
</organism>
<accession>A0A9P4GQC6</accession>
<dbReference type="OrthoDB" id="5339822at2759"/>
<dbReference type="RefSeq" id="XP_040791962.1">
    <property type="nucleotide sequence ID" value="XM_040938790.1"/>
</dbReference>
<keyword evidence="8" id="KW-0326">Glycosidase</keyword>
<evidence type="ECO:0000256" key="5">
    <source>
        <dbReference type="ARBA" id="ARBA00022729"/>
    </source>
</evidence>
<evidence type="ECO:0000256" key="8">
    <source>
        <dbReference type="ARBA" id="ARBA00023295"/>
    </source>
</evidence>
<feature type="region of interest" description="Disordered" evidence="11">
    <location>
        <begin position="94"/>
        <end position="152"/>
    </location>
</feature>
<evidence type="ECO:0000256" key="10">
    <source>
        <dbReference type="ARBA" id="ARBA00023326"/>
    </source>
</evidence>
<comment type="subcellular location">
    <subcellularLocation>
        <location evidence="1">Secreted</location>
        <location evidence="1">Cell wall</location>
    </subcellularLocation>
</comment>
<dbReference type="Pfam" id="PF03856">
    <property type="entry name" value="SUN"/>
    <property type="match status" value="1"/>
</dbReference>
<name>A0A9P4GQC6_9PLEO</name>
<dbReference type="InterPro" id="IPR005556">
    <property type="entry name" value="SUN"/>
</dbReference>
<evidence type="ECO:0000256" key="2">
    <source>
        <dbReference type="ARBA" id="ARBA00010579"/>
    </source>
</evidence>
<evidence type="ECO:0000256" key="7">
    <source>
        <dbReference type="ARBA" id="ARBA00023277"/>
    </source>
</evidence>
<dbReference type="Proteomes" id="UP000800039">
    <property type="component" value="Unassembled WGS sequence"/>
</dbReference>
<keyword evidence="7" id="KW-0119">Carbohydrate metabolism</keyword>
<evidence type="ECO:0000256" key="12">
    <source>
        <dbReference type="SAM" id="SignalP"/>
    </source>
</evidence>
<evidence type="ECO:0000256" key="11">
    <source>
        <dbReference type="SAM" id="MobiDB-lite"/>
    </source>
</evidence>
<dbReference type="PANTHER" id="PTHR31316">
    <property type="entry name" value="BETA-GLUCOSIDASE-LIKE PROTEIN NCA3, MITOCHONDRIAL-RELATED"/>
    <property type="match status" value="1"/>
</dbReference>
<keyword evidence="14" id="KW-1185">Reference proteome</keyword>
<keyword evidence="9" id="KW-0961">Cell wall biogenesis/degradation</keyword>
<keyword evidence="3" id="KW-0134">Cell wall</keyword>
<dbReference type="PANTHER" id="PTHR31316:SF0">
    <property type="entry name" value="SECRETED BETA-GLUCOSIDASE SIM1-RELATED"/>
    <property type="match status" value="1"/>
</dbReference>
<evidence type="ECO:0000256" key="1">
    <source>
        <dbReference type="ARBA" id="ARBA00004191"/>
    </source>
</evidence>
<dbReference type="GO" id="GO:0009986">
    <property type="term" value="C:cell surface"/>
    <property type="evidence" value="ECO:0007669"/>
    <property type="project" value="TreeGrafter"/>
</dbReference>
<gene>
    <name evidence="13" type="ORF">K460DRAFT_90296</name>
</gene>
<proteinExistence type="inferred from homology"/>
<dbReference type="GO" id="GO:0031505">
    <property type="term" value="P:fungal-type cell wall organization"/>
    <property type="evidence" value="ECO:0007669"/>
    <property type="project" value="TreeGrafter"/>
</dbReference>
<feature type="chain" id="PRO_5040421903" evidence="12">
    <location>
        <begin position="19"/>
        <end position="461"/>
    </location>
</feature>
<keyword evidence="4" id="KW-0964">Secreted</keyword>
<reference evidence="13" key="1">
    <citation type="submission" date="2020-01" db="EMBL/GenBank/DDBJ databases">
        <authorList>
            <consortium name="DOE Joint Genome Institute"/>
            <person name="Haridas S."/>
            <person name="Albert R."/>
            <person name="Binder M."/>
            <person name="Bloem J."/>
            <person name="Labutti K."/>
            <person name="Salamov A."/>
            <person name="Andreopoulos B."/>
            <person name="Baker S.E."/>
            <person name="Barry K."/>
            <person name="Bills G."/>
            <person name="Bluhm B.H."/>
            <person name="Cannon C."/>
            <person name="Castanera R."/>
            <person name="Culley D.E."/>
            <person name="Daum C."/>
            <person name="Ezra D."/>
            <person name="Gonzalez J.B."/>
            <person name="Henrissat B."/>
            <person name="Kuo A."/>
            <person name="Liang C."/>
            <person name="Lipzen A."/>
            <person name="Lutzoni F."/>
            <person name="Magnuson J."/>
            <person name="Mondo S."/>
            <person name="Nolan M."/>
            <person name="Ohm R."/>
            <person name="Pangilinan J."/>
            <person name="Park H.-J."/>
            <person name="Ramirez L."/>
            <person name="Alfaro M."/>
            <person name="Sun H."/>
            <person name="Tritt A."/>
            <person name="Yoshinaga Y."/>
            <person name="Zwiers L.-H."/>
            <person name="Turgeon B.G."/>
            <person name="Goodwin S.B."/>
            <person name="Spatafora J.W."/>
            <person name="Crous P.W."/>
            <person name="Grigoriev I.V."/>
        </authorList>
    </citation>
    <scope>NUCLEOTIDE SEQUENCE</scope>
    <source>
        <strain evidence="13">CBS 394.84</strain>
    </source>
</reference>
<comment type="caution">
    <text evidence="13">The sequence shown here is derived from an EMBL/GenBank/DDBJ whole genome shotgun (WGS) entry which is preliminary data.</text>
</comment>
<keyword evidence="6 13" id="KW-0378">Hydrolase</keyword>
<protein>
    <submittedName>
        <fullName evidence="13">Glycoside hydrolase family 132 protein</fullName>
    </submittedName>
</protein>
<evidence type="ECO:0000313" key="13">
    <source>
        <dbReference type="EMBL" id="KAF1849399.1"/>
    </source>
</evidence>
<dbReference type="GeneID" id="63856047"/>
<dbReference type="InterPro" id="IPR051526">
    <property type="entry name" value="Beta-Glucosidase_SUN"/>
</dbReference>
<keyword evidence="5 12" id="KW-0732">Signal</keyword>
<feature type="signal peptide" evidence="12">
    <location>
        <begin position="1"/>
        <end position="18"/>
    </location>
</feature>
<evidence type="ECO:0000256" key="6">
    <source>
        <dbReference type="ARBA" id="ARBA00022801"/>
    </source>
</evidence>
<keyword evidence="10" id="KW-0624">Polysaccharide degradation</keyword>
<dbReference type="GO" id="GO:0009277">
    <property type="term" value="C:fungal-type cell wall"/>
    <property type="evidence" value="ECO:0007669"/>
    <property type="project" value="TreeGrafter"/>
</dbReference>
<dbReference type="GO" id="GO:0000272">
    <property type="term" value="P:polysaccharide catabolic process"/>
    <property type="evidence" value="ECO:0007669"/>
    <property type="project" value="UniProtKB-KW"/>
</dbReference>